<keyword evidence="1" id="KW-0602">Photosynthesis</keyword>
<dbReference type="GO" id="GO:0015979">
    <property type="term" value="P:photosynthesis"/>
    <property type="evidence" value="ECO:0007669"/>
    <property type="project" value="UniProtKB-KW"/>
</dbReference>
<feature type="domain" description="Photosynthesis system II assembly factor Ycf48/Hcf136-like" evidence="3">
    <location>
        <begin position="3"/>
        <end position="76"/>
    </location>
</feature>
<sequence>MLLDITATEQTLLAVGERGHVLISDDSGSTWTQKVVPTKSTLTAAFALDDNIWAVGHDAVILHSADKGETWSQQQFLPELERPLLDVYFFNAEQGIAIGAYGVFFRTQDGGQSWEREYHPTFLHPDDQAYVEELKAEDEEFYRQEMASILPHLNRVTADEQRLIVVGESGLVAFSDDFGESWQRVETNYYGSFFGVAKLSDGTVMAAGLRGSLYLSKDNMENWTRAEANTTATFNSVIPVTEHNALLVGNNGAVAYYNDGAIKVTKQKDGENVIDAVTMDNEAIAVSAVGFKSFPLN</sequence>
<dbReference type="KEGG" id="pmaw:MACH26_19290"/>
<accession>A0AA48KQE3</accession>
<gene>
    <name evidence="4" type="ORF">MACH26_19290</name>
</gene>
<dbReference type="SUPFAM" id="SSF50939">
    <property type="entry name" value="Sialidases"/>
    <property type="match status" value="1"/>
</dbReference>
<evidence type="ECO:0000313" key="4">
    <source>
        <dbReference type="EMBL" id="BDX06408.1"/>
    </source>
</evidence>
<protein>
    <recommendedName>
        <fullName evidence="3">Photosynthesis system II assembly factor Ycf48/Hcf136-like domain-containing protein</fullName>
    </recommendedName>
</protein>
<evidence type="ECO:0000259" key="3">
    <source>
        <dbReference type="Pfam" id="PF14870"/>
    </source>
</evidence>
<reference evidence="4" key="1">
    <citation type="submission" date="2023-01" db="EMBL/GenBank/DDBJ databases">
        <title>Complete genome sequence of Planctobacterium marinum strain Dej080120_11.</title>
        <authorList>
            <person name="Ueki S."/>
            <person name="Maruyama F."/>
        </authorList>
    </citation>
    <scope>NUCLEOTIDE SEQUENCE</scope>
    <source>
        <strain evidence="4">Dej080120_11</strain>
    </source>
</reference>
<evidence type="ECO:0000256" key="1">
    <source>
        <dbReference type="ARBA" id="ARBA00022531"/>
    </source>
</evidence>
<name>A0AA48KQE3_9ALTE</name>
<dbReference type="Gene3D" id="2.130.10.10">
    <property type="entry name" value="YVTN repeat-like/Quinoprotein amine dehydrogenase"/>
    <property type="match status" value="2"/>
</dbReference>
<keyword evidence="5" id="KW-1185">Reference proteome</keyword>
<dbReference type="Proteomes" id="UP001333710">
    <property type="component" value="Chromosome"/>
</dbReference>
<dbReference type="InterPro" id="IPR015943">
    <property type="entry name" value="WD40/YVTN_repeat-like_dom_sf"/>
</dbReference>
<dbReference type="InterPro" id="IPR028203">
    <property type="entry name" value="PSII_CF48-like_dom"/>
</dbReference>
<dbReference type="InterPro" id="IPR036278">
    <property type="entry name" value="Sialidase_sf"/>
</dbReference>
<evidence type="ECO:0000256" key="2">
    <source>
        <dbReference type="ARBA" id="ARBA00023276"/>
    </source>
</evidence>
<dbReference type="EMBL" id="AP027272">
    <property type="protein sequence ID" value="BDX06408.1"/>
    <property type="molecule type" value="Genomic_DNA"/>
</dbReference>
<dbReference type="CDD" id="cd15482">
    <property type="entry name" value="Sialidase_non-viral"/>
    <property type="match status" value="1"/>
</dbReference>
<organism evidence="4 5">
    <name type="scientific">Planctobacterium marinum</name>
    <dbReference type="NCBI Taxonomy" id="1631968"/>
    <lineage>
        <taxon>Bacteria</taxon>
        <taxon>Pseudomonadati</taxon>
        <taxon>Pseudomonadota</taxon>
        <taxon>Gammaproteobacteria</taxon>
        <taxon>Alteromonadales</taxon>
        <taxon>Alteromonadaceae</taxon>
        <taxon>Planctobacterium</taxon>
    </lineage>
</organism>
<keyword evidence="2" id="KW-0604">Photosystem II</keyword>
<dbReference type="PANTHER" id="PTHR47199">
    <property type="entry name" value="PHOTOSYSTEM II STABILITY/ASSEMBLY FACTOR HCF136, CHLOROPLASTIC"/>
    <property type="match status" value="1"/>
</dbReference>
<dbReference type="Pfam" id="PF14870">
    <property type="entry name" value="PSII_BNR"/>
    <property type="match status" value="2"/>
</dbReference>
<evidence type="ECO:0000313" key="5">
    <source>
        <dbReference type="Proteomes" id="UP001333710"/>
    </source>
</evidence>
<proteinExistence type="predicted"/>
<dbReference type="PANTHER" id="PTHR47199:SF2">
    <property type="entry name" value="PHOTOSYSTEM II STABILITY_ASSEMBLY FACTOR HCF136, CHLOROPLASTIC"/>
    <property type="match status" value="1"/>
</dbReference>
<feature type="domain" description="Photosynthesis system II assembly factor Ycf48/Hcf136-like" evidence="3">
    <location>
        <begin position="80"/>
        <end position="186"/>
    </location>
</feature>
<dbReference type="AlphaFoldDB" id="A0AA48KQE3"/>
<dbReference type="GO" id="GO:0009523">
    <property type="term" value="C:photosystem II"/>
    <property type="evidence" value="ECO:0007669"/>
    <property type="project" value="UniProtKB-KW"/>
</dbReference>